<evidence type="ECO:0000313" key="2">
    <source>
        <dbReference type="EMBL" id="MPC55727.1"/>
    </source>
</evidence>
<feature type="chain" id="PRO_5022779940" evidence="1">
    <location>
        <begin position="24"/>
        <end position="51"/>
    </location>
</feature>
<accession>A0A5B7GEG9</accession>
<keyword evidence="1" id="KW-0732">Signal</keyword>
<feature type="signal peptide" evidence="1">
    <location>
        <begin position="1"/>
        <end position="23"/>
    </location>
</feature>
<reference evidence="2 3" key="1">
    <citation type="submission" date="2019-05" db="EMBL/GenBank/DDBJ databases">
        <title>Another draft genome of Portunus trituberculatus and its Hox gene families provides insights of decapod evolution.</title>
        <authorList>
            <person name="Jeong J.-H."/>
            <person name="Song I."/>
            <person name="Kim S."/>
            <person name="Choi T."/>
            <person name="Kim D."/>
            <person name="Ryu S."/>
            <person name="Kim W."/>
        </authorList>
    </citation>
    <scope>NUCLEOTIDE SEQUENCE [LARGE SCALE GENOMIC DNA]</scope>
    <source>
        <tissue evidence="2">Muscle</tissue>
    </source>
</reference>
<dbReference type="EMBL" id="VSRR010013393">
    <property type="protein sequence ID" value="MPC55727.1"/>
    <property type="molecule type" value="Genomic_DNA"/>
</dbReference>
<keyword evidence="3" id="KW-1185">Reference proteome</keyword>
<dbReference type="Proteomes" id="UP000324222">
    <property type="component" value="Unassembled WGS sequence"/>
</dbReference>
<proteinExistence type="predicted"/>
<name>A0A5B7GEG9_PORTR</name>
<evidence type="ECO:0000256" key="1">
    <source>
        <dbReference type="SAM" id="SignalP"/>
    </source>
</evidence>
<gene>
    <name evidence="2" type="ORF">E2C01_049671</name>
</gene>
<comment type="caution">
    <text evidence="2">The sequence shown here is derived from an EMBL/GenBank/DDBJ whole genome shotgun (WGS) entry which is preliminary data.</text>
</comment>
<evidence type="ECO:0000313" key="3">
    <source>
        <dbReference type="Proteomes" id="UP000324222"/>
    </source>
</evidence>
<dbReference type="AlphaFoldDB" id="A0A5B7GEG9"/>
<sequence length="51" mass="5862">MKRRFSVFMRTLFTLLLPRYLHPSSTTCTQEADQGADEILATNELTTEAQQ</sequence>
<protein>
    <submittedName>
        <fullName evidence="2">Uncharacterized protein</fullName>
    </submittedName>
</protein>
<organism evidence="2 3">
    <name type="scientific">Portunus trituberculatus</name>
    <name type="common">Swimming crab</name>
    <name type="synonym">Neptunus trituberculatus</name>
    <dbReference type="NCBI Taxonomy" id="210409"/>
    <lineage>
        <taxon>Eukaryota</taxon>
        <taxon>Metazoa</taxon>
        <taxon>Ecdysozoa</taxon>
        <taxon>Arthropoda</taxon>
        <taxon>Crustacea</taxon>
        <taxon>Multicrustacea</taxon>
        <taxon>Malacostraca</taxon>
        <taxon>Eumalacostraca</taxon>
        <taxon>Eucarida</taxon>
        <taxon>Decapoda</taxon>
        <taxon>Pleocyemata</taxon>
        <taxon>Brachyura</taxon>
        <taxon>Eubrachyura</taxon>
        <taxon>Portunoidea</taxon>
        <taxon>Portunidae</taxon>
        <taxon>Portuninae</taxon>
        <taxon>Portunus</taxon>
    </lineage>
</organism>